<organism evidence="16">
    <name type="scientific">candidate division WOR-3 bacterium</name>
    <dbReference type="NCBI Taxonomy" id="2052148"/>
    <lineage>
        <taxon>Bacteria</taxon>
        <taxon>Bacteria division WOR-3</taxon>
    </lineage>
</organism>
<dbReference type="SUPFAM" id="SSF57783">
    <property type="entry name" value="Zinc beta-ribbon"/>
    <property type="match status" value="1"/>
</dbReference>
<gene>
    <name evidence="12" type="primary">dnaG</name>
    <name evidence="16" type="ORF">ENV67_05470</name>
</gene>
<keyword evidence="4 12" id="KW-0548">Nucleotidyltransferase</keyword>
<keyword evidence="5 12" id="KW-0235">DNA replication</keyword>
<dbReference type="GO" id="GO:0003899">
    <property type="term" value="F:DNA-directed RNA polymerase activity"/>
    <property type="evidence" value="ECO:0007669"/>
    <property type="project" value="UniProtKB-UniRule"/>
</dbReference>
<dbReference type="InterPro" id="IPR002694">
    <property type="entry name" value="Znf_CHC2"/>
</dbReference>
<dbReference type="InterPro" id="IPR019475">
    <property type="entry name" value="DNA_primase_DnaB-bd"/>
</dbReference>
<dbReference type="PIRSF" id="PIRSF002811">
    <property type="entry name" value="DnaG"/>
    <property type="match status" value="1"/>
</dbReference>
<dbReference type="EMBL" id="DTHG01000068">
    <property type="protein sequence ID" value="HGW91974.1"/>
    <property type="molecule type" value="Genomic_DNA"/>
</dbReference>
<dbReference type="InterPro" id="IPR037068">
    <property type="entry name" value="DNA_primase_core_N_sf"/>
</dbReference>
<dbReference type="PANTHER" id="PTHR30313">
    <property type="entry name" value="DNA PRIMASE"/>
    <property type="match status" value="1"/>
</dbReference>
<comment type="caution">
    <text evidence="16">The sequence shown here is derived from an EMBL/GenBank/DDBJ whole genome shotgun (WGS) entry which is preliminary data.</text>
</comment>
<dbReference type="InterPro" id="IPR034151">
    <property type="entry name" value="TOPRIM_DnaG_bac"/>
</dbReference>
<dbReference type="SMART" id="SM00400">
    <property type="entry name" value="ZnF_CHCC"/>
    <property type="match status" value="1"/>
</dbReference>
<evidence type="ECO:0000259" key="15">
    <source>
        <dbReference type="PROSITE" id="PS50880"/>
    </source>
</evidence>
<feature type="domain" description="Toprim" evidence="15">
    <location>
        <begin position="237"/>
        <end position="318"/>
    </location>
</feature>
<evidence type="ECO:0000256" key="13">
    <source>
        <dbReference type="PIRNR" id="PIRNR002811"/>
    </source>
</evidence>
<dbReference type="GO" id="GO:0006269">
    <property type="term" value="P:DNA replication, synthesis of primer"/>
    <property type="evidence" value="ECO:0007669"/>
    <property type="project" value="UniProtKB-UniRule"/>
</dbReference>
<keyword evidence="7 12" id="KW-0863">Zinc-finger</keyword>
<dbReference type="Gene3D" id="3.90.580.10">
    <property type="entry name" value="Zinc finger, CHC2-type domain"/>
    <property type="match status" value="1"/>
</dbReference>
<dbReference type="Pfam" id="PF10410">
    <property type="entry name" value="DnaB_bind"/>
    <property type="match status" value="1"/>
</dbReference>
<evidence type="ECO:0000256" key="8">
    <source>
        <dbReference type="ARBA" id="ARBA00022833"/>
    </source>
</evidence>
<dbReference type="Gene3D" id="3.40.1360.10">
    <property type="match status" value="1"/>
</dbReference>
<dbReference type="HAMAP" id="MF_00974">
    <property type="entry name" value="DNA_primase_DnaG"/>
    <property type="match status" value="1"/>
</dbReference>
<dbReference type="GO" id="GO:1990077">
    <property type="term" value="C:primosome complex"/>
    <property type="evidence" value="ECO:0007669"/>
    <property type="project" value="UniProtKB-KW"/>
</dbReference>
<dbReference type="GO" id="GO:0003677">
    <property type="term" value="F:DNA binding"/>
    <property type="evidence" value="ECO:0007669"/>
    <property type="project" value="UniProtKB-KW"/>
</dbReference>
<comment type="subunit">
    <text evidence="12">Monomer. Interacts with DnaB.</text>
</comment>
<evidence type="ECO:0000256" key="3">
    <source>
        <dbReference type="ARBA" id="ARBA00022679"/>
    </source>
</evidence>
<keyword evidence="8 12" id="KW-0862">Zinc</keyword>
<evidence type="ECO:0000256" key="4">
    <source>
        <dbReference type="ARBA" id="ARBA00022695"/>
    </source>
</evidence>
<evidence type="ECO:0000256" key="2">
    <source>
        <dbReference type="ARBA" id="ARBA00022515"/>
    </source>
</evidence>
<sequence>MPLKDVVEKIKESIDIVEYISSKIPLKRVGKNYKALCPFHNEKTPSFYVSPHLKMFHCFGCGISGDIIKFVQEYEKVSFVDALKILGEYANIDIDFKDEETDKYYRVNEDVARFYHSILLNDKNALDYLKKRGMKDETIEKFLIGFAPNKDILSEKFEKIYGRDILLKLGLVGEKDRFRNRIIFPIFTISGRIAGFGGRIIGEGEPKYLNSPESPVYSKRNILYSLYHSKKSIGEKKEAVIVEGYFDYLSCFQEGIENIVATLGTALTDNQSIILSRYANKIILFFDMDEAGVMASLRNIGLFIDKDVEISIVSSKEAKDPDEIIQKYGVETLKEIIKGSKDFIDTLIEKDKERYDLKKPAHLSIVVKKFGEMLSKVQDPVKREIYIEKIARELNVKREILTPNKIENEKGTKIQKEGPNYLEKVELSMLFSILNGRYEPDQIKNIDETEFTLVQLREVLRLIKNGEKPEKDILHRLPKKFEEYVFTQFSISDESFENLYKRWRIKKIEEVMSENSRKIKELEKEGKDTGDILRLQNELLRLKYQLQKEVQ</sequence>
<dbReference type="AlphaFoldDB" id="A0A7C4UCR5"/>
<accession>A0A7C4UCR5</accession>
<dbReference type="SMART" id="SM00493">
    <property type="entry name" value="TOPRIM"/>
    <property type="match status" value="1"/>
</dbReference>
<evidence type="ECO:0000313" key="16">
    <source>
        <dbReference type="EMBL" id="HGW91974.1"/>
    </source>
</evidence>
<dbReference type="Pfam" id="PF01807">
    <property type="entry name" value="Zn_ribbon_DnaG"/>
    <property type="match status" value="1"/>
</dbReference>
<evidence type="ECO:0000256" key="14">
    <source>
        <dbReference type="PIRSR" id="PIRSR002811-1"/>
    </source>
</evidence>
<dbReference type="Gene3D" id="3.90.980.10">
    <property type="entry name" value="DNA primase, catalytic core, N-terminal domain"/>
    <property type="match status" value="1"/>
</dbReference>
<keyword evidence="6 12" id="KW-0479">Metal-binding</keyword>
<evidence type="ECO:0000256" key="11">
    <source>
        <dbReference type="ARBA" id="ARBA00023163"/>
    </source>
</evidence>
<comment type="function">
    <text evidence="12 13">RNA polymerase that catalyzes the synthesis of short RNA molecules used as primers for DNA polymerase during DNA replication.</text>
</comment>
<dbReference type="SUPFAM" id="SSF56731">
    <property type="entry name" value="DNA primase core"/>
    <property type="match status" value="1"/>
</dbReference>
<reference evidence="16" key="1">
    <citation type="journal article" date="2020" name="mSystems">
        <title>Genome- and Community-Level Interaction Insights into Carbon Utilization and Element Cycling Functions of Hydrothermarchaeota in Hydrothermal Sediment.</title>
        <authorList>
            <person name="Zhou Z."/>
            <person name="Liu Y."/>
            <person name="Xu W."/>
            <person name="Pan J."/>
            <person name="Luo Z.H."/>
            <person name="Li M."/>
        </authorList>
    </citation>
    <scope>NUCLEOTIDE SEQUENCE [LARGE SCALE GENOMIC DNA]</scope>
    <source>
        <strain evidence="16">SpSt-780</strain>
    </source>
</reference>
<evidence type="ECO:0000256" key="5">
    <source>
        <dbReference type="ARBA" id="ARBA00022705"/>
    </source>
</evidence>
<dbReference type="PROSITE" id="PS50880">
    <property type="entry name" value="TOPRIM"/>
    <property type="match status" value="1"/>
</dbReference>
<dbReference type="Pfam" id="PF13155">
    <property type="entry name" value="Toprim_2"/>
    <property type="match status" value="1"/>
</dbReference>
<keyword evidence="9" id="KW-0460">Magnesium</keyword>
<dbReference type="GO" id="GO:0005737">
    <property type="term" value="C:cytoplasm"/>
    <property type="evidence" value="ECO:0007669"/>
    <property type="project" value="TreeGrafter"/>
</dbReference>
<evidence type="ECO:0000256" key="6">
    <source>
        <dbReference type="ARBA" id="ARBA00022723"/>
    </source>
</evidence>
<keyword evidence="3 12" id="KW-0808">Transferase</keyword>
<dbReference type="InterPro" id="IPR013264">
    <property type="entry name" value="DNAG_N"/>
</dbReference>
<comment type="catalytic activity">
    <reaction evidence="12">
        <text>ssDNA + n NTP = ssDNA/pppN(pN)n-1 hybrid + (n-1) diphosphate.</text>
        <dbReference type="EC" id="2.7.7.101"/>
    </reaction>
</comment>
<comment type="domain">
    <text evidence="12">Contains an N-terminal zinc-binding domain, a central core domain that contains the primase activity, and a C-terminal DnaB-binding domain.</text>
</comment>
<evidence type="ECO:0000256" key="9">
    <source>
        <dbReference type="ARBA" id="ARBA00022842"/>
    </source>
</evidence>
<dbReference type="CDD" id="cd03364">
    <property type="entry name" value="TOPRIM_DnaG_primases"/>
    <property type="match status" value="1"/>
</dbReference>
<dbReference type="InterPro" id="IPR006171">
    <property type="entry name" value="TOPRIM_dom"/>
</dbReference>
<name>A0A7C4UCR5_UNCW3</name>
<dbReference type="InterPro" id="IPR030846">
    <property type="entry name" value="DnaG_bac"/>
</dbReference>
<comment type="cofactor">
    <cofactor evidence="12 13 14">
        <name>Zn(2+)</name>
        <dbReference type="ChEBI" id="CHEBI:29105"/>
    </cofactor>
    <text evidence="12 13 14">Binds 1 zinc ion per monomer.</text>
</comment>
<evidence type="ECO:0000256" key="10">
    <source>
        <dbReference type="ARBA" id="ARBA00023125"/>
    </source>
</evidence>
<evidence type="ECO:0000256" key="1">
    <source>
        <dbReference type="ARBA" id="ARBA00022478"/>
    </source>
</evidence>
<evidence type="ECO:0000256" key="7">
    <source>
        <dbReference type="ARBA" id="ARBA00022771"/>
    </source>
</evidence>
<dbReference type="GO" id="GO:0008270">
    <property type="term" value="F:zinc ion binding"/>
    <property type="evidence" value="ECO:0007669"/>
    <property type="project" value="UniProtKB-UniRule"/>
</dbReference>
<dbReference type="EC" id="2.7.7.101" evidence="12"/>
<proteinExistence type="inferred from homology"/>
<dbReference type="NCBIfam" id="TIGR01391">
    <property type="entry name" value="dnaG"/>
    <property type="match status" value="1"/>
</dbReference>
<dbReference type="InterPro" id="IPR050219">
    <property type="entry name" value="DnaG_primase"/>
</dbReference>
<protein>
    <recommendedName>
        <fullName evidence="12 13">DNA primase</fullName>
        <ecNumber evidence="12">2.7.7.101</ecNumber>
    </recommendedName>
</protein>
<dbReference type="InterPro" id="IPR036977">
    <property type="entry name" value="DNA_primase_Znf_CHC2"/>
</dbReference>
<feature type="zinc finger region" description="CHC2-type" evidence="12 14">
    <location>
        <begin position="37"/>
        <end position="61"/>
    </location>
</feature>
<keyword evidence="1 12" id="KW-0240">DNA-directed RNA polymerase</keyword>
<dbReference type="GO" id="GO:0000428">
    <property type="term" value="C:DNA-directed RNA polymerase complex"/>
    <property type="evidence" value="ECO:0007669"/>
    <property type="project" value="UniProtKB-KW"/>
</dbReference>
<dbReference type="PANTHER" id="PTHR30313:SF2">
    <property type="entry name" value="DNA PRIMASE"/>
    <property type="match status" value="1"/>
</dbReference>
<dbReference type="Pfam" id="PF08275">
    <property type="entry name" value="DNAG_N"/>
    <property type="match status" value="1"/>
</dbReference>
<dbReference type="FunFam" id="3.90.580.10:FF:000001">
    <property type="entry name" value="DNA primase"/>
    <property type="match status" value="1"/>
</dbReference>
<evidence type="ECO:0000256" key="12">
    <source>
        <dbReference type="HAMAP-Rule" id="MF_00974"/>
    </source>
</evidence>
<keyword evidence="11 12" id="KW-0804">Transcription</keyword>
<keyword evidence="2 12" id="KW-0639">Primosome</keyword>
<dbReference type="InterPro" id="IPR006295">
    <property type="entry name" value="DNA_primase_DnaG"/>
</dbReference>
<keyword evidence="10 12" id="KW-0238">DNA-binding</keyword>
<comment type="similarity">
    <text evidence="12 13">Belongs to the DnaG primase family.</text>
</comment>